<evidence type="ECO:0000256" key="3">
    <source>
        <dbReference type="ARBA" id="ARBA00012916"/>
    </source>
</evidence>
<evidence type="ECO:0000256" key="6">
    <source>
        <dbReference type="ARBA" id="ARBA00022576"/>
    </source>
</evidence>
<accession>A0A7W9EXY8</accession>
<dbReference type="CDD" id="cd05009">
    <property type="entry name" value="SIS_GlmS_GlmD_2"/>
    <property type="match status" value="1"/>
</dbReference>
<evidence type="ECO:0000259" key="12">
    <source>
        <dbReference type="PROSITE" id="PS51464"/>
    </source>
</evidence>
<feature type="initiator methionine" description="Removed" evidence="10">
    <location>
        <position position="1"/>
    </location>
</feature>
<dbReference type="InterPro" id="IPR035466">
    <property type="entry name" value="GlmS/AgaS_SIS"/>
</dbReference>
<gene>
    <name evidence="10" type="primary">glmS</name>
    <name evidence="13" type="ORF">FHS72_001821</name>
</gene>
<evidence type="ECO:0000256" key="4">
    <source>
        <dbReference type="ARBA" id="ARBA00016090"/>
    </source>
</evidence>
<keyword evidence="5 10" id="KW-0963">Cytoplasm</keyword>
<dbReference type="GO" id="GO:0046349">
    <property type="term" value="P:amino sugar biosynthetic process"/>
    <property type="evidence" value="ECO:0007669"/>
    <property type="project" value="UniProtKB-ARBA"/>
</dbReference>
<dbReference type="CDD" id="cd05008">
    <property type="entry name" value="SIS_GlmS_GlmD_1"/>
    <property type="match status" value="1"/>
</dbReference>
<dbReference type="EC" id="2.6.1.16" evidence="3 10"/>
<dbReference type="CDD" id="cd00714">
    <property type="entry name" value="GFAT"/>
    <property type="match status" value="1"/>
</dbReference>
<dbReference type="FunFam" id="3.40.50.10490:FF:000002">
    <property type="entry name" value="Glutamine--fructose-6-phosphate aminotransferase [isomerizing]"/>
    <property type="match status" value="1"/>
</dbReference>
<evidence type="ECO:0000256" key="8">
    <source>
        <dbReference type="ARBA" id="ARBA00022737"/>
    </source>
</evidence>
<dbReference type="FunFam" id="3.60.20.10:FF:000006">
    <property type="entry name" value="Glutamine--fructose-6-phosphate aminotransferase [isomerizing]"/>
    <property type="match status" value="1"/>
</dbReference>
<dbReference type="GO" id="GO:0006047">
    <property type="term" value="P:UDP-N-acetylglucosamine metabolic process"/>
    <property type="evidence" value="ECO:0007669"/>
    <property type="project" value="TreeGrafter"/>
</dbReference>
<dbReference type="PROSITE" id="PS51464">
    <property type="entry name" value="SIS"/>
    <property type="match status" value="2"/>
</dbReference>
<dbReference type="GO" id="GO:0004360">
    <property type="term" value="F:glutamine-fructose-6-phosphate transaminase (isomerizing) activity"/>
    <property type="evidence" value="ECO:0007669"/>
    <property type="project" value="UniProtKB-UniRule"/>
</dbReference>
<evidence type="ECO:0000256" key="9">
    <source>
        <dbReference type="ARBA" id="ARBA00022962"/>
    </source>
</evidence>
<dbReference type="RefSeq" id="WP_183528219.1">
    <property type="nucleotide sequence ID" value="NZ_JACIJM010000004.1"/>
</dbReference>
<dbReference type="SUPFAM" id="SSF53697">
    <property type="entry name" value="SIS domain"/>
    <property type="match status" value="1"/>
</dbReference>
<feature type="domain" description="SIS" evidence="12">
    <location>
        <begin position="455"/>
        <end position="597"/>
    </location>
</feature>
<dbReference type="PANTHER" id="PTHR10937:SF0">
    <property type="entry name" value="GLUTAMINE--FRUCTOSE-6-PHOSPHATE TRANSAMINASE (ISOMERIZING)"/>
    <property type="match status" value="1"/>
</dbReference>
<dbReference type="HAMAP" id="MF_00164">
    <property type="entry name" value="GlmS"/>
    <property type="match status" value="1"/>
</dbReference>
<name>A0A7W9EXY8_9RHOB</name>
<evidence type="ECO:0000256" key="7">
    <source>
        <dbReference type="ARBA" id="ARBA00022679"/>
    </source>
</evidence>
<comment type="subcellular location">
    <subcellularLocation>
        <location evidence="2 10">Cytoplasm</location>
    </subcellularLocation>
</comment>
<evidence type="ECO:0000259" key="11">
    <source>
        <dbReference type="PROSITE" id="PS51278"/>
    </source>
</evidence>
<dbReference type="Pfam" id="PF13522">
    <property type="entry name" value="GATase_6"/>
    <property type="match status" value="1"/>
</dbReference>
<protein>
    <recommendedName>
        <fullName evidence="4 10">Glutamine--fructose-6-phosphate aminotransferase [isomerizing]</fullName>
        <ecNumber evidence="3 10">2.6.1.16</ecNumber>
    </recommendedName>
    <alternativeName>
        <fullName evidence="10">D-fructose-6-phosphate amidotransferase</fullName>
    </alternativeName>
    <alternativeName>
        <fullName evidence="10">GFAT</fullName>
    </alternativeName>
    <alternativeName>
        <fullName evidence="10">Glucosamine-6-phosphate synthase</fullName>
    </alternativeName>
    <alternativeName>
        <fullName evidence="10">Hexosephosphate aminotransferase</fullName>
    </alternativeName>
    <alternativeName>
        <fullName evidence="10">L-glutamine--D-fructose-6-phosphate amidotransferase</fullName>
    </alternativeName>
</protein>
<dbReference type="Proteomes" id="UP000535415">
    <property type="component" value="Unassembled WGS sequence"/>
</dbReference>
<dbReference type="NCBIfam" id="TIGR01135">
    <property type="entry name" value="glmS"/>
    <property type="match status" value="1"/>
</dbReference>
<evidence type="ECO:0000256" key="2">
    <source>
        <dbReference type="ARBA" id="ARBA00004496"/>
    </source>
</evidence>
<dbReference type="InterPro" id="IPR029055">
    <property type="entry name" value="Ntn_hydrolases_N"/>
</dbReference>
<feature type="domain" description="Glutamine amidotransferase type-2" evidence="11">
    <location>
        <begin position="2"/>
        <end position="217"/>
    </location>
</feature>
<comment type="caution">
    <text evidence="13">The sequence shown here is derived from an EMBL/GenBank/DDBJ whole genome shotgun (WGS) entry which is preliminary data.</text>
</comment>
<organism evidence="13 14">
    <name type="scientific">Yoonia ponticola</name>
    <dbReference type="NCBI Taxonomy" id="1524255"/>
    <lineage>
        <taxon>Bacteria</taxon>
        <taxon>Pseudomonadati</taxon>
        <taxon>Pseudomonadota</taxon>
        <taxon>Alphaproteobacteria</taxon>
        <taxon>Rhodobacterales</taxon>
        <taxon>Paracoccaceae</taxon>
        <taxon>Yoonia</taxon>
    </lineage>
</organism>
<feature type="domain" description="SIS" evidence="12">
    <location>
        <begin position="283"/>
        <end position="422"/>
    </location>
</feature>
<dbReference type="EMBL" id="JACIJM010000004">
    <property type="protein sequence ID" value="MBB5722197.1"/>
    <property type="molecule type" value="Genomic_DNA"/>
</dbReference>
<feature type="active site" description="For Fru-6P isomerization activity" evidence="10">
    <location>
        <position position="602"/>
    </location>
</feature>
<dbReference type="InterPro" id="IPR046348">
    <property type="entry name" value="SIS_dom_sf"/>
</dbReference>
<dbReference type="SUPFAM" id="SSF56235">
    <property type="entry name" value="N-terminal nucleophile aminohydrolases (Ntn hydrolases)"/>
    <property type="match status" value="1"/>
</dbReference>
<evidence type="ECO:0000256" key="10">
    <source>
        <dbReference type="HAMAP-Rule" id="MF_00164"/>
    </source>
</evidence>
<dbReference type="GO" id="GO:0006487">
    <property type="term" value="P:protein N-linked glycosylation"/>
    <property type="evidence" value="ECO:0007669"/>
    <property type="project" value="TreeGrafter"/>
</dbReference>
<keyword evidence="6 10" id="KW-0032">Aminotransferase</keyword>
<evidence type="ECO:0000256" key="1">
    <source>
        <dbReference type="ARBA" id="ARBA00001031"/>
    </source>
</evidence>
<dbReference type="PROSITE" id="PS51278">
    <property type="entry name" value="GATASE_TYPE_2"/>
    <property type="match status" value="1"/>
</dbReference>
<keyword evidence="14" id="KW-1185">Reference proteome</keyword>
<dbReference type="NCBIfam" id="NF001484">
    <property type="entry name" value="PRK00331.1"/>
    <property type="match status" value="1"/>
</dbReference>
<dbReference type="PANTHER" id="PTHR10937">
    <property type="entry name" value="GLUCOSAMINE--FRUCTOSE-6-PHOSPHATE AMINOTRANSFERASE, ISOMERIZING"/>
    <property type="match status" value="1"/>
</dbReference>
<comment type="catalytic activity">
    <reaction evidence="1 10">
        <text>D-fructose 6-phosphate + L-glutamine = D-glucosamine 6-phosphate + L-glutamate</text>
        <dbReference type="Rhea" id="RHEA:13237"/>
        <dbReference type="ChEBI" id="CHEBI:29985"/>
        <dbReference type="ChEBI" id="CHEBI:58359"/>
        <dbReference type="ChEBI" id="CHEBI:58725"/>
        <dbReference type="ChEBI" id="CHEBI:61527"/>
        <dbReference type="EC" id="2.6.1.16"/>
    </reaction>
</comment>
<keyword evidence="9" id="KW-0315">Glutamine amidotransferase</keyword>
<dbReference type="InterPro" id="IPR005855">
    <property type="entry name" value="GFAT"/>
</dbReference>
<dbReference type="Pfam" id="PF01380">
    <property type="entry name" value="SIS"/>
    <property type="match status" value="2"/>
</dbReference>
<reference evidence="13 14" key="1">
    <citation type="submission" date="2020-08" db="EMBL/GenBank/DDBJ databases">
        <title>Genomic Encyclopedia of Type Strains, Phase IV (KMG-IV): sequencing the most valuable type-strain genomes for metagenomic binning, comparative biology and taxonomic classification.</title>
        <authorList>
            <person name="Goeker M."/>
        </authorList>
    </citation>
    <scope>NUCLEOTIDE SEQUENCE [LARGE SCALE GENOMIC DNA]</scope>
    <source>
        <strain evidence="13 14">DSM 101064</strain>
    </source>
</reference>
<dbReference type="AlphaFoldDB" id="A0A7W9EXY8"/>
<dbReference type="GO" id="GO:0005975">
    <property type="term" value="P:carbohydrate metabolic process"/>
    <property type="evidence" value="ECO:0007669"/>
    <property type="project" value="UniProtKB-UniRule"/>
</dbReference>
<dbReference type="GO" id="GO:0006002">
    <property type="term" value="P:fructose 6-phosphate metabolic process"/>
    <property type="evidence" value="ECO:0007669"/>
    <property type="project" value="TreeGrafter"/>
</dbReference>
<sequence length="607" mass="65420">MCGIVGVLSNNQAAPILVDSLKRLEYRGYDSAGIATIHEDRLERRRALGKLVNLSDLLVHEPLAGKSGIGHTRWATHGAPTVGNAHPHRAAGVAVVHNGIIENFRELRAFLAENNITYSTDTDTETVALLAQYHLDAGLAPREAAEKTIAMLEGAYALCFLFDGEDDLLIAARKGSPLAIGHGDGENFVGSDAIALAPMTDRITYLDEGDWAIITRTSVEIRDETGQQTNREMKVIEISNASVDKAGHKHFMSKEIAEQPTVLQGALSHYISPNADAVTLPESGIDFAKIERMTMVACGTAYYACMVAKYWFEQVARMPVEIDVASEFRYREPPVTAGTAALFVSQSGETADTLAALRYMKGKADTILSIVNVETSTIARESDLALPILAGAEIGVASTKAFTCQLTTLAILAIEAARARDHLTDAEVSENLSRLRALPGVINLALGIEDKCKTIARQLAEARDILFLGRGAMYPLAHEGALKLKEISYIHAEAYASGELKHGPIALVDENVPIIVMAPRDSLFEKTVSNMQEVMARGGKVLLITDKQGAAEAGDGVWDTIIMPEIDAFLAPILYAVPAQLLAYHTAIAKGTDVDQPRNLAKSVTVE</sequence>
<evidence type="ECO:0000313" key="14">
    <source>
        <dbReference type="Proteomes" id="UP000535415"/>
    </source>
</evidence>
<dbReference type="InterPro" id="IPR047084">
    <property type="entry name" value="GFAT_N"/>
</dbReference>
<keyword evidence="7 10" id="KW-0808">Transferase</keyword>
<dbReference type="Gene3D" id="3.40.50.10490">
    <property type="entry name" value="Glucose-6-phosphate isomerase like protein, domain 1"/>
    <property type="match status" value="2"/>
</dbReference>
<dbReference type="FunFam" id="3.40.50.10490:FF:000001">
    <property type="entry name" value="Glutamine--fructose-6-phosphate aminotransferase [isomerizing]"/>
    <property type="match status" value="1"/>
</dbReference>
<comment type="function">
    <text evidence="10">Catalyzes the first step in hexosamine metabolism, converting fructose-6P into glucosamine-6P using glutamine as a nitrogen source.</text>
</comment>
<feature type="active site" description="Nucleophile; for GATase activity" evidence="10">
    <location>
        <position position="2"/>
    </location>
</feature>
<comment type="subunit">
    <text evidence="10">Homodimer.</text>
</comment>
<evidence type="ECO:0000313" key="13">
    <source>
        <dbReference type="EMBL" id="MBB5722197.1"/>
    </source>
</evidence>
<dbReference type="GO" id="GO:0005829">
    <property type="term" value="C:cytosol"/>
    <property type="evidence" value="ECO:0007669"/>
    <property type="project" value="TreeGrafter"/>
</dbReference>
<dbReference type="Gene3D" id="3.60.20.10">
    <property type="entry name" value="Glutamine Phosphoribosylpyrophosphate, subunit 1, domain 1"/>
    <property type="match status" value="1"/>
</dbReference>
<dbReference type="GO" id="GO:0097367">
    <property type="term" value="F:carbohydrate derivative binding"/>
    <property type="evidence" value="ECO:0007669"/>
    <property type="project" value="InterPro"/>
</dbReference>
<dbReference type="InterPro" id="IPR001347">
    <property type="entry name" value="SIS_dom"/>
</dbReference>
<dbReference type="InterPro" id="IPR035490">
    <property type="entry name" value="GlmS/FrlB_SIS"/>
</dbReference>
<proteinExistence type="inferred from homology"/>
<dbReference type="InterPro" id="IPR017932">
    <property type="entry name" value="GATase_2_dom"/>
</dbReference>
<keyword evidence="8" id="KW-0677">Repeat</keyword>
<evidence type="ECO:0000256" key="5">
    <source>
        <dbReference type="ARBA" id="ARBA00022490"/>
    </source>
</evidence>